<dbReference type="EMBL" id="JZRB01000014">
    <property type="protein sequence ID" value="KJV35694.1"/>
    <property type="molecule type" value="Genomic_DNA"/>
</dbReference>
<dbReference type="GO" id="GO:0016491">
    <property type="term" value="F:oxidoreductase activity"/>
    <property type="evidence" value="ECO:0007669"/>
    <property type="project" value="UniProtKB-KW"/>
</dbReference>
<dbReference type="AlphaFoldDB" id="A0A0F3L014"/>
<dbReference type="CDD" id="cd05374">
    <property type="entry name" value="17beta-HSD-like_SDR_c"/>
    <property type="match status" value="1"/>
</dbReference>
<dbReference type="PRINTS" id="PR00081">
    <property type="entry name" value="GDHRDH"/>
</dbReference>
<dbReference type="Proteomes" id="UP000033651">
    <property type="component" value="Unassembled WGS sequence"/>
</dbReference>
<keyword evidence="2" id="KW-0560">Oxidoreductase</keyword>
<dbReference type="InterPro" id="IPR036291">
    <property type="entry name" value="NAD(P)-bd_dom_sf"/>
</dbReference>
<dbReference type="InterPro" id="IPR051911">
    <property type="entry name" value="SDR_oxidoreductase"/>
</dbReference>
<evidence type="ECO:0000313" key="5">
    <source>
        <dbReference type="EMBL" id="KJV35694.1"/>
    </source>
</evidence>
<evidence type="ECO:0000256" key="3">
    <source>
        <dbReference type="RuleBase" id="RU000363"/>
    </source>
</evidence>
<dbReference type="InterPro" id="IPR002347">
    <property type="entry name" value="SDR_fam"/>
</dbReference>
<accession>A0A0F3L014</accession>
<dbReference type="InterPro" id="IPR057326">
    <property type="entry name" value="KR_dom"/>
</dbReference>
<protein>
    <submittedName>
        <fullName evidence="5">Short-chain dehydrogenase</fullName>
    </submittedName>
</protein>
<dbReference type="SMART" id="SM00822">
    <property type="entry name" value="PKS_KR"/>
    <property type="match status" value="1"/>
</dbReference>
<organism evidence="5 6">
    <name type="scientific">Luteibacter yeojuensis</name>
    <dbReference type="NCBI Taxonomy" id="345309"/>
    <lineage>
        <taxon>Bacteria</taxon>
        <taxon>Pseudomonadati</taxon>
        <taxon>Pseudomonadota</taxon>
        <taxon>Gammaproteobacteria</taxon>
        <taxon>Lysobacterales</taxon>
        <taxon>Rhodanobacteraceae</taxon>
        <taxon>Luteibacter</taxon>
    </lineage>
</organism>
<dbReference type="PANTHER" id="PTHR43976">
    <property type="entry name" value="SHORT CHAIN DEHYDROGENASE"/>
    <property type="match status" value="1"/>
</dbReference>
<dbReference type="OrthoDB" id="9775296at2"/>
<dbReference type="SUPFAM" id="SSF51735">
    <property type="entry name" value="NAD(P)-binding Rossmann-fold domains"/>
    <property type="match status" value="1"/>
</dbReference>
<dbReference type="Gene3D" id="3.40.50.720">
    <property type="entry name" value="NAD(P)-binding Rossmann-like Domain"/>
    <property type="match status" value="1"/>
</dbReference>
<comment type="caution">
    <text evidence="5">The sequence shown here is derived from an EMBL/GenBank/DDBJ whole genome shotgun (WGS) entry which is preliminary data.</text>
</comment>
<feature type="domain" description="Ketoreductase" evidence="4">
    <location>
        <begin position="6"/>
        <end position="164"/>
    </location>
</feature>
<dbReference type="Pfam" id="PF00106">
    <property type="entry name" value="adh_short"/>
    <property type="match status" value="1"/>
</dbReference>
<comment type="similarity">
    <text evidence="1 3">Belongs to the short-chain dehydrogenases/reductases (SDR) family.</text>
</comment>
<dbReference type="PANTHER" id="PTHR43976:SF16">
    <property type="entry name" value="SHORT-CHAIN DEHYDROGENASE_REDUCTASE FAMILY PROTEIN"/>
    <property type="match status" value="1"/>
</dbReference>
<keyword evidence="6" id="KW-1185">Reference proteome</keyword>
<evidence type="ECO:0000313" key="6">
    <source>
        <dbReference type="Proteomes" id="UP000033651"/>
    </source>
</evidence>
<proteinExistence type="inferred from homology"/>
<evidence type="ECO:0000256" key="2">
    <source>
        <dbReference type="ARBA" id="ARBA00023002"/>
    </source>
</evidence>
<dbReference type="NCBIfam" id="NF004824">
    <property type="entry name" value="PRK06180.1"/>
    <property type="match status" value="1"/>
</dbReference>
<sequence length="282" mass="29649">MLDANAVWLVTGSSSGLGLALANAVLDAGYRAVLTAREPGRLEALQAKHGDRVRVLRLDVTDAAAIVPAVREAEAAFGQVDVLVNNAGYGYLAAVEEGSDDEVRKLFETNVFSVVNMLRAVLPAMRQRKAGTVINISSLGGLLALPATGYYHATKYAIEALSESLALEAAPLGLHVLIVEPGALRTAWAGSSMAESGCVIADYAPTAGKRRETTKASSGKQPGDPARAAQAIIEAVNATEPPLRLLLGASAVDVARERFSTLKKNAEQWAWLSKTADFPEGE</sequence>
<evidence type="ECO:0000259" key="4">
    <source>
        <dbReference type="SMART" id="SM00822"/>
    </source>
</evidence>
<evidence type="ECO:0000256" key="1">
    <source>
        <dbReference type="ARBA" id="ARBA00006484"/>
    </source>
</evidence>
<name>A0A0F3L014_9GAMM</name>
<dbReference type="PRINTS" id="PR00080">
    <property type="entry name" value="SDRFAMILY"/>
</dbReference>
<gene>
    <name evidence="5" type="ORF">VI08_06730</name>
</gene>
<dbReference type="RefSeq" id="WP_045828791.1">
    <property type="nucleotide sequence ID" value="NZ_JZRB01000014.1"/>
</dbReference>
<reference evidence="5 6" key="1">
    <citation type="submission" date="2015-03" db="EMBL/GenBank/DDBJ databases">
        <title>Draft genome sequence of Luteibacter yeojuensis strain SU11.</title>
        <authorList>
            <person name="Sulaiman J."/>
            <person name="Priya K."/>
            <person name="Chan K.-G."/>
        </authorList>
    </citation>
    <scope>NUCLEOTIDE SEQUENCE [LARGE SCALE GENOMIC DNA]</scope>
    <source>
        <strain evidence="5 6">SU11</strain>
    </source>
</reference>